<accession>A0A919E9K4</accession>
<protein>
    <recommendedName>
        <fullName evidence="3">Regulator component</fullName>
    </recommendedName>
</protein>
<reference evidence="1" key="2">
    <citation type="submission" date="2020-09" db="EMBL/GenBank/DDBJ databases">
        <authorList>
            <person name="Sun Q."/>
            <person name="Ohkuma M."/>
        </authorList>
    </citation>
    <scope>NUCLEOTIDE SEQUENCE</scope>
    <source>
        <strain evidence="1">JCM 4059</strain>
    </source>
</reference>
<proteinExistence type="predicted"/>
<comment type="caution">
    <text evidence="1">The sequence shown here is derived from an EMBL/GenBank/DDBJ whole genome shotgun (WGS) entry which is preliminary data.</text>
</comment>
<dbReference type="Proteomes" id="UP000638313">
    <property type="component" value="Unassembled WGS sequence"/>
</dbReference>
<evidence type="ECO:0000313" key="2">
    <source>
        <dbReference type="Proteomes" id="UP000638313"/>
    </source>
</evidence>
<gene>
    <name evidence="1" type="ORF">GCM10010218_05710</name>
</gene>
<keyword evidence="2" id="KW-1185">Reference proteome</keyword>
<dbReference type="EMBL" id="BNBD01000001">
    <property type="protein sequence ID" value="GHF27583.1"/>
    <property type="molecule type" value="Genomic_DNA"/>
</dbReference>
<dbReference type="RefSeq" id="WP_190127725.1">
    <property type="nucleotide sequence ID" value="NZ_BNBD01000001.1"/>
</dbReference>
<evidence type="ECO:0008006" key="3">
    <source>
        <dbReference type="Google" id="ProtNLM"/>
    </source>
</evidence>
<reference evidence="1" key="1">
    <citation type="journal article" date="2014" name="Int. J. Syst. Evol. Microbiol.">
        <title>Complete genome sequence of Corynebacterium casei LMG S-19264T (=DSM 44701T), isolated from a smear-ripened cheese.</title>
        <authorList>
            <consortium name="US DOE Joint Genome Institute (JGI-PGF)"/>
            <person name="Walter F."/>
            <person name="Albersmeier A."/>
            <person name="Kalinowski J."/>
            <person name="Ruckert C."/>
        </authorList>
    </citation>
    <scope>NUCLEOTIDE SEQUENCE</scope>
    <source>
        <strain evidence="1">JCM 4059</strain>
    </source>
</reference>
<dbReference type="AlphaFoldDB" id="A0A919E9K4"/>
<organism evidence="1 2">
    <name type="scientific">Streptomyces mashuensis</name>
    <dbReference type="NCBI Taxonomy" id="33904"/>
    <lineage>
        <taxon>Bacteria</taxon>
        <taxon>Bacillati</taxon>
        <taxon>Actinomycetota</taxon>
        <taxon>Actinomycetes</taxon>
        <taxon>Kitasatosporales</taxon>
        <taxon>Streptomycetaceae</taxon>
        <taxon>Streptomyces</taxon>
    </lineage>
</organism>
<name>A0A919E9K4_9ACTN</name>
<sequence length="174" mass="19701">MDDRLRIACSERLEALSLPHRFGTQQLCDAVAELRGKPIILRPMDTAVTGDLPCGIRVETSTADVLYFERGTSALHQMHILAHEIGHVLCDHPGTLSLGDSADQALGLNPTLVQRMSGRTSYRTDDEREAEVMATVIRQRIYRGMEFPPSQPHDRSERWEALFAHFPQKKRKRL</sequence>
<evidence type="ECO:0000313" key="1">
    <source>
        <dbReference type="EMBL" id="GHF27583.1"/>
    </source>
</evidence>